<accession>A0A9P7VFQ7</accession>
<feature type="region of interest" description="Disordered" evidence="1">
    <location>
        <begin position="404"/>
        <end position="472"/>
    </location>
</feature>
<gene>
    <name evidence="2" type="ORF">BT62DRAFT_924213</name>
</gene>
<feature type="compositionally biased region" description="Polar residues" evidence="1">
    <location>
        <begin position="242"/>
        <end position="259"/>
    </location>
</feature>
<dbReference type="EMBL" id="MU250576">
    <property type="protein sequence ID" value="KAG7440098.1"/>
    <property type="molecule type" value="Genomic_DNA"/>
</dbReference>
<dbReference type="AlphaFoldDB" id="A0A9P7VFQ7"/>
<organism evidence="2 3">
    <name type="scientific">Guyanagaster necrorhizus</name>
    <dbReference type="NCBI Taxonomy" id="856835"/>
    <lineage>
        <taxon>Eukaryota</taxon>
        <taxon>Fungi</taxon>
        <taxon>Dikarya</taxon>
        <taxon>Basidiomycota</taxon>
        <taxon>Agaricomycotina</taxon>
        <taxon>Agaricomycetes</taxon>
        <taxon>Agaricomycetidae</taxon>
        <taxon>Agaricales</taxon>
        <taxon>Marasmiineae</taxon>
        <taxon>Physalacriaceae</taxon>
        <taxon>Guyanagaster</taxon>
    </lineage>
</organism>
<dbReference type="Proteomes" id="UP000812287">
    <property type="component" value="Unassembled WGS sequence"/>
</dbReference>
<name>A0A9P7VFQ7_9AGAR</name>
<proteinExistence type="predicted"/>
<feature type="compositionally biased region" description="Low complexity" evidence="1">
    <location>
        <begin position="415"/>
        <end position="425"/>
    </location>
</feature>
<evidence type="ECO:0000313" key="2">
    <source>
        <dbReference type="EMBL" id="KAG7440098.1"/>
    </source>
</evidence>
<feature type="region of interest" description="Disordered" evidence="1">
    <location>
        <begin position="242"/>
        <end position="278"/>
    </location>
</feature>
<evidence type="ECO:0008006" key="4">
    <source>
        <dbReference type="Google" id="ProtNLM"/>
    </source>
</evidence>
<keyword evidence="3" id="KW-1185">Reference proteome</keyword>
<dbReference type="RefSeq" id="XP_043033598.1">
    <property type="nucleotide sequence ID" value="XM_043184589.1"/>
</dbReference>
<comment type="caution">
    <text evidence="2">The sequence shown here is derived from an EMBL/GenBank/DDBJ whole genome shotgun (WGS) entry which is preliminary data.</text>
</comment>
<dbReference type="OrthoDB" id="3263163at2759"/>
<feature type="compositionally biased region" description="Polar residues" evidence="1">
    <location>
        <begin position="540"/>
        <end position="550"/>
    </location>
</feature>
<feature type="compositionally biased region" description="Polar residues" evidence="1">
    <location>
        <begin position="558"/>
        <end position="572"/>
    </location>
</feature>
<protein>
    <recommendedName>
        <fullName evidence="4">Mediator of RNA polymerase II transcription subunit 25</fullName>
    </recommendedName>
</protein>
<sequence length="572" mass="62352">MSPPFDHVGPTSVLQKSVEPRSVITLILVENSWALERLWPDLRDHYLRSVLCKLEARYPGTPWLAQLRYPDQHTTYVLETLLPGDQFTGPGVPRQCGSLDTCLEDLQFNHCSSNVLSSSDIWRAIEFLCSANIQGPSTVRNILVIAASSPVEGTDAKQHTSNVPFYNSWFGLAHKLAETNIQCHMILNAYQDMTGLTTLFNETTMLQRNVEETLCLPAESERFLVRFSGKPPTITPSLFAQESFKNPPSSASYHTLDSSFTEDHPDTSSPPHLLPEPTAEAPSLVAHLQQVHGLTKKKVYGTKPVRKPFFRDERVTETSRRSTLLARSVPIDMDMTRAPGGRVVSHSVIDRSARVRHTISAGSRMHGYHQPAPHWSPMSMASPIPSNLPVTASSSAAPPNLDSYISSPFNPSPPNVSSTPTPWTPFSGTSPSSSHVPCSTPAFAPLPTLPLSHTPSSPDNSPPPYLRDPEILHPGVLFDPPSFYGHGQGTHTPNRECVFPGHGSGILASVVSPSQLDSDAHQSGYSSSESLSTEQISSYDANNWSQTTYGPTEPVYGSPNSSCSSSLKGWAG</sequence>
<feature type="compositionally biased region" description="Polar residues" evidence="1">
    <location>
        <begin position="426"/>
        <end position="437"/>
    </location>
</feature>
<feature type="region of interest" description="Disordered" evidence="1">
    <location>
        <begin position="514"/>
        <end position="572"/>
    </location>
</feature>
<evidence type="ECO:0000313" key="3">
    <source>
        <dbReference type="Proteomes" id="UP000812287"/>
    </source>
</evidence>
<evidence type="ECO:0000256" key="1">
    <source>
        <dbReference type="SAM" id="MobiDB-lite"/>
    </source>
</evidence>
<dbReference type="GeneID" id="66106886"/>
<reference evidence="2" key="1">
    <citation type="submission" date="2020-11" db="EMBL/GenBank/DDBJ databases">
        <title>Adaptations for nitrogen fixation in a non-lichenized fungal sporocarp promotes dispersal by wood-feeding termites.</title>
        <authorList>
            <consortium name="DOE Joint Genome Institute"/>
            <person name="Koch R.A."/>
            <person name="Yoon G."/>
            <person name="Arayal U."/>
            <person name="Lail K."/>
            <person name="Amirebrahimi M."/>
            <person name="Labutti K."/>
            <person name="Lipzen A."/>
            <person name="Riley R."/>
            <person name="Barry K."/>
            <person name="Henrissat B."/>
            <person name="Grigoriev I.V."/>
            <person name="Herr J.R."/>
            <person name="Aime M.C."/>
        </authorList>
    </citation>
    <scope>NUCLEOTIDE SEQUENCE</scope>
    <source>
        <strain evidence="2">MCA 3950</strain>
    </source>
</reference>
<feature type="compositionally biased region" description="Low complexity" evidence="1">
    <location>
        <begin position="522"/>
        <end position="539"/>
    </location>
</feature>
<feature type="compositionally biased region" description="Low complexity" evidence="1">
    <location>
        <begin position="440"/>
        <end position="458"/>
    </location>
</feature>